<dbReference type="Proteomes" id="UP000838308">
    <property type="component" value="Unassembled WGS sequence"/>
</dbReference>
<evidence type="ECO:0000313" key="2">
    <source>
        <dbReference type="EMBL" id="CAH2714137.1"/>
    </source>
</evidence>
<dbReference type="PANTHER" id="PTHR34860">
    <property type="entry name" value="REPRESSOR-LIKE PROTEIN SSO7C3"/>
    <property type="match status" value="1"/>
</dbReference>
<dbReference type="InterPro" id="IPR052975">
    <property type="entry name" value="Repressor-like_regulatory"/>
</dbReference>
<protein>
    <recommendedName>
        <fullName evidence="1">SpoVT-AbrB domain-containing protein</fullName>
    </recommendedName>
</protein>
<keyword evidence="3" id="KW-1185">Reference proteome</keyword>
<dbReference type="RefSeq" id="WP_248734465.1">
    <property type="nucleotide sequence ID" value="NZ_CALBWS010000005.1"/>
</dbReference>
<organism evidence="2 3">
    <name type="scientific">Neobacillus rhizosphaerae</name>
    <dbReference type="NCBI Taxonomy" id="2880965"/>
    <lineage>
        <taxon>Bacteria</taxon>
        <taxon>Bacillati</taxon>
        <taxon>Bacillota</taxon>
        <taxon>Bacilli</taxon>
        <taxon>Bacillales</taxon>
        <taxon>Bacillaceae</taxon>
        <taxon>Neobacillus</taxon>
    </lineage>
</organism>
<dbReference type="NCBIfam" id="TIGR01439">
    <property type="entry name" value="lp_hng_hel_AbrB"/>
    <property type="match status" value="1"/>
</dbReference>
<gene>
    <name evidence="2" type="ORF">BACCIP111895_01291</name>
</gene>
<sequence length="92" mass="10536">MMMNHGKIFGTTSMGERGQVVIPSEAREELGIKSGEKFVVFGDAHKGTVILVKSEIMNKFANFFFNKSKRFEKIAKEIFDKTDSEIEEEERE</sequence>
<evidence type="ECO:0000259" key="1">
    <source>
        <dbReference type="SMART" id="SM00966"/>
    </source>
</evidence>
<accession>A0ABN8KNM6</accession>
<dbReference type="InterPro" id="IPR007159">
    <property type="entry name" value="SpoVT-AbrB_dom"/>
</dbReference>
<name>A0ABN8KNM6_9BACI</name>
<proteinExistence type="predicted"/>
<evidence type="ECO:0000313" key="3">
    <source>
        <dbReference type="Proteomes" id="UP000838308"/>
    </source>
</evidence>
<dbReference type="EMBL" id="CALBWS010000005">
    <property type="protein sequence ID" value="CAH2714137.1"/>
    <property type="molecule type" value="Genomic_DNA"/>
</dbReference>
<dbReference type="InterPro" id="IPR037914">
    <property type="entry name" value="SpoVT-AbrB_sf"/>
</dbReference>
<dbReference type="SMART" id="SM00966">
    <property type="entry name" value="SpoVT_AbrB"/>
    <property type="match status" value="1"/>
</dbReference>
<dbReference type="SUPFAM" id="SSF89447">
    <property type="entry name" value="AbrB/MazE/MraZ-like"/>
    <property type="match status" value="1"/>
</dbReference>
<comment type="caution">
    <text evidence="2">The sequence shown here is derived from an EMBL/GenBank/DDBJ whole genome shotgun (WGS) entry which is preliminary data.</text>
</comment>
<dbReference type="PANTHER" id="PTHR34860:SF6">
    <property type="entry name" value="REPRESSOR-LIKE PROTEIN SSO7C3"/>
    <property type="match status" value="1"/>
</dbReference>
<dbReference type="Pfam" id="PF04014">
    <property type="entry name" value="MazE_antitoxin"/>
    <property type="match status" value="1"/>
</dbReference>
<feature type="domain" description="SpoVT-AbrB" evidence="1">
    <location>
        <begin position="12"/>
        <end position="59"/>
    </location>
</feature>
<reference evidence="2" key="1">
    <citation type="submission" date="2022-04" db="EMBL/GenBank/DDBJ databases">
        <authorList>
            <person name="Criscuolo A."/>
        </authorList>
    </citation>
    <scope>NUCLEOTIDE SEQUENCE</scope>
    <source>
        <strain evidence="2">CIP111895</strain>
    </source>
</reference>
<dbReference type="Gene3D" id="2.10.260.10">
    <property type="match status" value="1"/>
</dbReference>